<dbReference type="SFLD" id="SFLDS00029">
    <property type="entry name" value="Radical_SAM"/>
    <property type="match status" value="1"/>
</dbReference>
<dbReference type="GO" id="GO:0051536">
    <property type="term" value="F:iron-sulfur cluster binding"/>
    <property type="evidence" value="ECO:0007669"/>
    <property type="project" value="UniProtKB-KW"/>
</dbReference>
<dbReference type="GO" id="GO:0003824">
    <property type="term" value="F:catalytic activity"/>
    <property type="evidence" value="ECO:0007669"/>
    <property type="project" value="InterPro"/>
</dbReference>
<evidence type="ECO:0000313" key="6">
    <source>
        <dbReference type="EMBL" id="CCM65475.1"/>
    </source>
</evidence>
<dbReference type="InterPro" id="IPR007197">
    <property type="entry name" value="rSAM"/>
</dbReference>
<dbReference type="STRING" id="1229780.BN381_80005"/>
<keyword evidence="4" id="KW-0411">Iron-sulfur</keyword>
<reference evidence="6 7" key="1">
    <citation type="journal article" date="2013" name="ISME J.">
        <title>Metabolic model for the filamentous 'Candidatus Microthrix parvicella' based on genomic and metagenomic analyses.</title>
        <authorList>
            <person name="Jon McIlroy S."/>
            <person name="Kristiansen R."/>
            <person name="Albertsen M."/>
            <person name="Michael Karst S."/>
            <person name="Rossetti S."/>
            <person name="Lund Nielsen J."/>
            <person name="Tandoi V."/>
            <person name="James Seviour R."/>
            <person name="Nielsen P.H."/>
        </authorList>
    </citation>
    <scope>NUCLEOTIDE SEQUENCE [LARGE SCALE GENOMIC DNA]</scope>
    <source>
        <strain evidence="6 7">RN1</strain>
    </source>
</reference>
<dbReference type="AlphaFoldDB" id="R4Z462"/>
<dbReference type="OrthoDB" id="9766267at2"/>
<dbReference type="Gene3D" id="3.20.20.70">
    <property type="entry name" value="Aldolase class I"/>
    <property type="match status" value="1"/>
</dbReference>
<dbReference type="CDD" id="cd01335">
    <property type="entry name" value="Radical_SAM"/>
    <property type="match status" value="1"/>
</dbReference>
<organism evidence="6 7">
    <name type="scientific">Candidatus Neomicrothrix parvicella RN1</name>
    <dbReference type="NCBI Taxonomy" id="1229780"/>
    <lineage>
        <taxon>Bacteria</taxon>
        <taxon>Bacillati</taxon>
        <taxon>Actinomycetota</taxon>
        <taxon>Acidimicrobiia</taxon>
        <taxon>Acidimicrobiales</taxon>
        <taxon>Microthrixaceae</taxon>
        <taxon>Candidatus Neomicrothrix</taxon>
    </lineage>
</organism>
<keyword evidence="1" id="KW-0949">S-adenosyl-L-methionine</keyword>
<dbReference type="InterPro" id="IPR013785">
    <property type="entry name" value="Aldolase_TIM"/>
</dbReference>
<dbReference type="Proteomes" id="UP000018291">
    <property type="component" value="Unassembled WGS sequence"/>
</dbReference>
<protein>
    <submittedName>
        <fullName evidence="6">Putative Radical SAM domain protein</fullName>
    </submittedName>
</protein>
<sequence>MTNRTERVELERLKMSCLVDGIRIDPRALDHLTSSGTATLSVHEYPTTGGLTLQFAEHVFVNAPFDEWFCGDARAELQLRSDGVGAMFEGTWFHLVDVLPLPGYLDRTLPDGTAVSSLVHTHADRVRLSPLAGCAYDCGFCDLPGLAYVQKSTEQLLEALTVAMSDEALPPRHALISGGSPRRKHYESFIATCAEVIRQAPLPVDVMLSPMVDNVECIDQLADAGVAGLSINLELFAPESADSILGTKWRTTRDWFEGFVDRAVSRLGTNGAVRSLIIPGLESADDTIRGVEYLASLGCRPVLSPFRPARGIQLERRPPPSVDALTDILAASREIVARYGVTLGPRCVPCQHNTLTFPWDVQ</sequence>
<dbReference type="GO" id="GO:0046872">
    <property type="term" value="F:metal ion binding"/>
    <property type="evidence" value="ECO:0007669"/>
    <property type="project" value="UniProtKB-KW"/>
</dbReference>
<proteinExistence type="predicted"/>
<keyword evidence="3" id="KW-0408">Iron</keyword>
<evidence type="ECO:0000259" key="5">
    <source>
        <dbReference type="PROSITE" id="PS51918"/>
    </source>
</evidence>
<dbReference type="EMBL" id="CANL01000078">
    <property type="protein sequence ID" value="CCM65475.1"/>
    <property type="molecule type" value="Genomic_DNA"/>
</dbReference>
<evidence type="ECO:0000256" key="1">
    <source>
        <dbReference type="ARBA" id="ARBA00022691"/>
    </source>
</evidence>
<dbReference type="eggNOG" id="COG1032">
    <property type="taxonomic scope" value="Bacteria"/>
</dbReference>
<dbReference type="PROSITE" id="PS51918">
    <property type="entry name" value="RADICAL_SAM"/>
    <property type="match status" value="1"/>
</dbReference>
<name>R4Z462_9ACTN</name>
<evidence type="ECO:0000256" key="4">
    <source>
        <dbReference type="ARBA" id="ARBA00023014"/>
    </source>
</evidence>
<evidence type="ECO:0000256" key="3">
    <source>
        <dbReference type="ARBA" id="ARBA00023004"/>
    </source>
</evidence>
<evidence type="ECO:0000256" key="2">
    <source>
        <dbReference type="ARBA" id="ARBA00022723"/>
    </source>
</evidence>
<dbReference type="InterPro" id="IPR058240">
    <property type="entry name" value="rSAM_sf"/>
</dbReference>
<evidence type="ECO:0000313" key="7">
    <source>
        <dbReference type="Proteomes" id="UP000018291"/>
    </source>
</evidence>
<feature type="domain" description="Radical SAM core" evidence="5">
    <location>
        <begin position="118"/>
        <end position="346"/>
    </location>
</feature>
<dbReference type="SUPFAM" id="SSF102114">
    <property type="entry name" value="Radical SAM enzymes"/>
    <property type="match status" value="1"/>
</dbReference>
<accession>R4Z462</accession>
<keyword evidence="7" id="KW-1185">Reference proteome</keyword>
<gene>
    <name evidence="6" type="ORF">BN381_80005</name>
</gene>
<dbReference type="HOGENOM" id="CLU_737386_0_0_11"/>
<keyword evidence="2" id="KW-0479">Metal-binding</keyword>
<comment type="caution">
    <text evidence="6">The sequence shown here is derived from an EMBL/GenBank/DDBJ whole genome shotgun (WGS) entry which is preliminary data.</text>
</comment>